<dbReference type="InterPro" id="IPR014746">
    <property type="entry name" value="Gln_synth/guanido_kin_cat_dom"/>
</dbReference>
<evidence type="ECO:0000313" key="10">
    <source>
        <dbReference type="Proteomes" id="UP000677305"/>
    </source>
</evidence>
<dbReference type="NCBIfam" id="NF002194">
    <property type="entry name" value="PRK01059.1-4"/>
    <property type="match status" value="1"/>
</dbReference>
<dbReference type="RefSeq" id="WP_212690692.1">
    <property type="nucleotide sequence ID" value="NZ_CP058561.1"/>
</dbReference>
<dbReference type="PROSITE" id="PS00112">
    <property type="entry name" value="PHOSPHAGEN_KINASE"/>
    <property type="match status" value="1"/>
</dbReference>
<evidence type="ECO:0000259" key="8">
    <source>
        <dbReference type="PROSITE" id="PS51510"/>
    </source>
</evidence>
<dbReference type="EC" id="2.7.14.1" evidence="5"/>
<dbReference type="GO" id="GO:0005524">
    <property type="term" value="F:ATP binding"/>
    <property type="evidence" value="ECO:0007669"/>
    <property type="project" value="UniProtKB-UniRule"/>
</dbReference>
<evidence type="ECO:0000256" key="7">
    <source>
        <dbReference type="RuleBase" id="RU000505"/>
    </source>
</evidence>
<reference evidence="9 10" key="1">
    <citation type="submission" date="2020-07" db="EMBL/GenBank/DDBJ databases">
        <title>Vallitalea guaymasensis genome.</title>
        <authorList>
            <person name="Postec A."/>
        </authorList>
    </citation>
    <scope>NUCLEOTIDE SEQUENCE [LARGE SCALE GENOMIC DNA]</scope>
    <source>
        <strain evidence="9 10">Ra1766G1</strain>
    </source>
</reference>
<evidence type="ECO:0000256" key="6">
    <source>
        <dbReference type="PROSITE-ProRule" id="PRU00843"/>
    </source>
</evidence>
<evidence type="ECO:0000256" key="2">
    <source>
        <dbReference type="ARBA" id="ARBA00022741"/>
    </source>
</evidence>
<feature type="binding site" evidence="5 6">
    <location>
        <position position="81"/>
    </location>
    <ligand>
        <name>ATP</name>
        <dbReference type="ChEBI" id="CHEBI:30616"/>
    </ligand>
</feature>
<name>A0A8J8SDI6_9FIRM</name>
<dbReference type="EMBL" id="CP058561">
    <property type="protein sequence ID" value="QUH30535.1"/>
    <property type="molecule type" value="Genomic_DNA"/>
</dbReference>
<dbReference type="GO" id="GO:1990424">
    <property type="term" value="F:protein arginine kinase activity"/>
    <property type="evidence" value="ECO:0007669"/>
    <property type="project" value="UniProtKB-EC"/>
</dbReference>
<dbReference type="Proteomes" id="UP000677305">
    <property type="component" value="Chromosome"/>
</dbReference>
<dbReference type="InterPro" id="IPR022415">
    <property type="entry name" value="ATP-guanido_PTrfase_AS"/>
</dbReference>
<keyword evidence="1 5" id="KW-0808">Transferase</keyword>
<feature type="short sequence motif" description="RDXXRA motif of the pArg binding pocket involved in allosteric regulation" evidence="5">
    <location>
        <begin position="329"/>
        <end position="334"/>
    </location>
</feature>
<evidence type="ECO:0000256" key="5">
    <source>
        <dbReference type="HAMAP-Rule" id="MF_00602"/>
    </source>
</evidence>
<dbReference type="Gene3D" id="3.30.590.10">
    <property type="entry name" value="Glutamine synthetase/guanido kinase, catalytic domain"/>
    <property type="match status" value="1"/>
</dbReference>
<comment type="similarity">
    <text evidence="5 6 7">Belongs to the ATP:guanido phosphotransferase family.</text>
</comment>
<feature type="domain" description="Phosphagen kinase C-terminal" evidence="8">
    <location>
        <begin position="14"/>
        <end position="244"/>
    </location>
</feature>
<dbReference type="CDD" id="cd07930">
    <property type="entry name" value="bacterial_phosphagen_kinase"/>
    <property type="match status" value="1"/>
</dbReference>
<protein>
    <recommendedName>
        <fullName evidence="5">Protein-arginine kinase</fullName>
        <ecNumber evidence="5">2.7.14.1</ecNumber>
    </recommendedName>
</protein>
<comment type="catalytic activity">
    <reaction evidence="5">
        <text>L-arginyl-[protein] + ATP = N(omega)-phospho-L-arginyl-[protein] + ADP + H(+)</text>
        <dbReference type="Rhea" id="RHEA:43384"/>
        <dbReference type="Rhea" id="RHEA-COMP:10532"/>
        <dbReference type="Rhea" id="RHEA-COMP:10533"/>
        <dbReference type="ChEBI" id="CHEBI:15378"/>
        <dbReference type="ChEBI" id="CHEBI:29965"/>
        <dbReference type="ChEBI" id="CHEBI:30616"/>
        <dbReference type="ChEBI" id="CHEBI:83226"/>
        <dbReference type="ChEBI" id="CHEBI:456216"/>
        <dbReference type="EC" id="2.7.14.1"/>
    </reaction>
</comment>
<dbReference type="Pfam" id="PF00217">
    <property type="entry name" value="ATP-gua_Ptrans"/>
    <property type="match status" value="1"/>
</dbReference>
<comment type="activity regulation">
    <text evidence="5">Appears to be allosterically activated by the binding of pArg-containing polypeptides to the pArg-binding pocket localized in the C-terminal domain of McsB.</text>
</comment>
<sequence>MLKWFEKSSGSDDVVISSRVRLARNIEEYNFPSRLSKEDAGRIIDDVKEAVLNAHEDNSYFHSVDMNKLSSLEKVAMVERHVISPNFVQTSIPTGLILSEDESISIMINEEDHLRIQSITNGLNLDEALQNAYRIDDLLEEKINYAYDENIGYLTSCPTNVGTGLRASYMIHVPALETTGKLQFILDAIGKFGITVRGIYGEGSKARGSVFQISNQITLGHSEQEIIDNLTSLTKQIVEQERALRNKLLNEKRLQFEDAVYRSYGILAHARIITSKEAMTLLSDIKLGYELGILKSDIKNPINIYGLMTCIQPANLQKKINKELKIDERDIERATYIRNNLPKII</sequence>
<feature type="binding site" evidence="5 6">
    <location>
        <begin position="17"/>
        <end position="21"/>
    </location>
    <ligand>
        <name>ATP</name>
        <dbReference type="ChEBI" id="CHEBI:30616"/>
    </ligand>
</feature>
<evidence type="ECO:0000313" key="9">
    <source>
        <dbReference type="EMBL" id="QUH30535.1"/>
    </source>
</evidence>
<dbReference type="GO" id="GO:0004111">
    <property type="term" value="F:creatine kinase activity"/>
    <property type="evidence" value="ECO:0007669"/>
    <property type="project" value="InterPro"/>
</dbReference>
<dbReference type="HAMAP" id="MF_00602">
    <property type="entry name" value="Prot_Arg_kinase"/>
    <property type="match status" value="1"/>
</dbReference>
<keyword evidence="3 5" id="KW-0418">Kinase</keyword>
<proteinExistence type="inferred from homology"/>
<feature type="binding site" evidence="5 6">
    <location>
        <begin position="197"/>
        <end position="202"/>
    </location>
    <ligand>
        <name>ATP</name>
        <dbReference type="ChEBI" id="CHEBI:30616"/>
    </ligand>
</feature>
<dbReference type="PANTHER" id="PTHR11547:SF38">
    <property type="entry name" value="ARGININE KINASE 1-RELATED"/>
    <property type="match status" value="1"/>
</dbReference>
<feature type="binding site" evidence="5 6">
    <location>
        <position position="115"/>
    </location>
    <ligand>
        <name>ATP</name>
        <dbReference type="ChEBI" id="CHEBI:30616"/>
    </ligand>
</feature>
<feature type="binding site" evidence="6">
    <location>
        <begin position="166"/>
        <end position="170"/>
    </location>
    <ligand>
        <name>ATP</name>
        <dbReference type="ChEBI" id="CHEBI:30616"/>
    </ligand>
</feature>
<keyword evidence="2 5" id="KW-0547">Nucleotide-binding</keyword>
<accession>A0A8J8SDI6</accession>
<comment type="function">
    <text evidence="5">Catalyzes the specific phosphorylation of arginine residues in proteins.</text>
</comment>
<dbReference type="KEGG" id="vgu:HYG85_17120"/>
<dbReference type="PANTHER" id="PTHR11547">
    <property type="entry name" value="ARGININE OR CREATINE KINASE"/>
    <property type="match status" value="1"/>
</dbReference>
<comment type="caution">
    <text evidence="5">Lacks conserved residue(s) required for the propagation of feature annotation.</text>
</comment>
<evidence type="ECO:0000256" key="4">
    <source>
        <dbReference type="ARBA" id="ARBA00022840"/>
    </source>
</evidence>
<dbReference type="SUPFAM" id="SSF55931">
    <property type="entry name" value="Glutamine synthetase/guanido kinase"/>
    <property type="match status" value="1"/>
</dbReference>
<dbReference type="AlphaFoldDB" id="A0A8J8SDI6"/>
<dbReference type="InterPro" id="IPR000749">
    <property type="entry name" value="ATP-guanido_PTrfase"/>
</dbReference>
<gene>
    <name evidence="5" type="primary">mcsB</name>
    <name evidence="9" type="ORF">HYG85_17120</name>
</gene>
<dbReference type="PROSITE" id="PS51510">
    <property type="entry name" value="PHOSPHAGEN_KINASE_C"/>
    <property type="match status" value="1"/>
</dbReference>
<dbReference type="InterPro" id="IPR022414">
    <property type="entry name" value="ATP-guanido_PTrfase_cat"/>
</dbReference>
<keyword evidence="10" id="KW-1185">Reference proteome</keyword>
<keyword evidence="5" id="KW-0021">Allosteric enzyme</keyword>
<dbReference type="GO" id="GO:0046314">
    <property type="term" value="P:phosphocreatine biosynthetic process"/>
    <property type="evidence" value="ECO:0007669"/>
    <property type="project" value="InterPro"/>
</dbReference>
<evidence type="ECO:0000256" key="3">
    <source>
        <dbReference type="ARBA" id="ARBA00022777"/>
    </source>
</evidence>
<organism evidence="9 10">
    <name type="scientific">Vallitalea guaymasensis</name>
    <dbReference type="NCBI Taxonomy" id="1185412"/>
    <lineage>
        <taxon>Bacteria</taxon>
        <taxon>Bacillati</taxon>
        <taxon>Bacillota</taxon>
        <taxon>Clostridia</taxon>
        <taxon>Lachnospirales</taxon>
        <taxon>Vallitaleaceae</taxon>
        <taxon>Vallitalea</taxon>
    </lineage>
</organism>
<dbReference type="InterPro" id="IPR023660">
    <property type="entry name" value="Arg_Kinase"/>
</dbReference>
<keyword evidence="4 5" id="KW-0067">ATP-binding</keyword>
<evidence type="ECO:0000256" key="1">
    <source>
        <dbReference type="ARBA" id="ARBA00022679"/>
    </source>
</evidence>
<dbReference type="GO" id="GO:0005615">
    <property type="term" value="C:extracellular space"/>
    <property type="evidence" value="ECO:0007669"/>
    <property type="project" value="TreeGrafter"/>
</dbReference>